<dbReference type="InterPro" id="IPR038765">
    <property type="entry name" value="Papain-like_cys_pep_sf"/>
</dbReference>
<evidence type="ECO:0000256" key="1">
    <source>
        <dbReference type="SAM" id="MobiDB-lite"/>
    </source>
</evidence>
<dbReference type="AlphaFoldDB" id="A0AAN6RRR5"/>
<dbReference type="PROSITE" id="PS50802">
    <property type="entry name" value="OTU"/>
    <property type="match status" value="1"/>
</dbReference>
<feature type="compositionally biased region" description="Low complexity" evidence="1">
    <location>
        <begin position="73"/>
        <end position="107"/>
    </location>
</feature>
<feature type="domain" description="OTU" evidence="2">
    <location>
        <begin position="167"/>
        <end position="325"/>
    </location>
</feature>
<dbReference type="SUPFAM" id="SSF54001">
    <property type="entry name" value="Cysteine proteinases"/>
    <property type="match status" value="1"/>
</dbReference>
<comment type="caution">
    <text evidence="3">The sequence shown here is derived from an EMBL/GenBank/DDBJ whole genome shotgun (WGS) entry which is preliminary data.</text>
</comment>
<dbReference type="Pfam" id="PF02338">
    <property type="entry name" value="OTU"/>
    <property type="match status" value="1"/>
</dbReference>
<accession>A0AAN6RRR5</accession>
<dbReference type="CDD" id="cd22762">
    <property type="entry name" value="OTU_fungi_OTU2-like"/>
    <property type="match status" value="1"/>
</dbReference>
<evidence type="ECO:0000313" key="4">
    <source>
        <dbReference type="Proteomes" id="UP001303889"/>
    </source>
</evidence>
<organism evidence="3 4">
    <name type="scientific">Staphylotrichum tortipilum</name>
    <dbReference type="NCBI Taxonomy" id="2831512"/>
    <lineage>
        <taxon>Eukaryota</taxon>
        <taxon>Fungi</taxon>
        <taxon>Dikarya</taxon>
        <taxon>Ascomycota</taxon>
        <taxon>Pezizomycotina</taxon>
        <taxon>Sordariomycetes</taxon>
        <taxon>Sordariomycetidae</taxon>
        <taxon>Sordariales</taxon>
        <taxon>Chaetomiaceae</taxon>
        <taxon>Staphylotrichum</taxon>
    </lineage>
</organism>
<dbReference type="Gene3D" id="3.90.70.80">
    <property type="match status" value="1"/>
</dbReference>
<protein>
    <recommendedName>
        <fullName evidence="2">OTU domain-containing protein</fullName>
    </recommendedName>
</protein>
<dbReference type="InterPro" id="IPR049771">
    <property type="entry name" value="OTU2-like_OTU"/>
</dbReference>
<dbReference type="InterPro" id="IPR050704">
    <property type="entry name" value="Peptidase_C85-like"/>
</dbReference>
<dbReference type="GO" id="GO:0004843">
    <property type="term" value="F:cysteine-type deubiquitinase activity"/>
    <property type="evidence" value="ECO:0007669"/>
    <property type="project" value="TreeGrafter"/>
</dbReference>
<sequence>MEETLDQMQARHRKEQRELQGRITSKKKNASKKTRKFVNDECASLESQLRERQEEELRGLVGGQDEDAEEEVSQPQEEQPSSTDGITTTLAATSLSPSPSSQPAPQEQQPPAPAQKQKRNRQKERLARRAAEAEAASATAASEAASMPDRRATERASMLAGFAAHGLKEVEIAPDGHCLFSAVADQLGVHGIPISLPNSGEDGDGAKGKAADEGARGYKIVRGAAAGWIESHRGEYEGFLCGEEGGLKEYVRRIRETAEWGGEVELSALANAYGVEIRVVQGGGRVEVVKPTTEGREEGEGKTLWLAYYRHGYGLGEHYNSLRRAEV</sequence>
<dbReference type="Proteomes" id="UP001303889">
    <property type="component" value="Unassembled WGS sequence"/>
</dbReference>
<proteinExistence type="predicted"/>
<feature type="compositionally biased region" description="Basic and acidic residues" evidence="1">
    <location>
        <begin position="48"/>
        <end position="58"/>
    </location>
</feature>
<evidence type="ECO:0000259" key="2">
    <source>
        <dbReference type="PROSITE" id="PS50802"/>
    </source>
</evidence>
<dbReference type="GO" id="GO:0016579">
    <property type="term" value="P:protein deubiquitination"/>
    <property type="evidence" value="ECO:0007669"/>
    <property type="project" value="TreeGrafter"/>
</dbReference>
<name>A0AAN6RRR5_9PEZI</name>
<feature type="compositionally biased region" description="Low complexity" evidence="1">
    <location>
        <begin position="133"/>
        <end position="146"/>
    </location>
</feature>
<keyword evidence="4" id="KW-1185">Reference proteome</keyword>
<evidence type="ECO:0000313" key="3">
    <source>
        <dbReference type="EMBL" id="KAK3900977.1"/>
    </source>
</evidence>
<feature type="region of interest" description="Disordered" evidence="1">
    <location>
        <begin position="1"/>
        <end position="152"/>
    </location>
</feature>
<gene>
    <name evidence="3" type="ORF">C8A05DRAFT_35360</name>
</gene>
<dbReference type="InterPro" id="IPR003323">
    <property type="entry name" value="OTU_dom"/>
</dbReference>
<reference evidence="3" key="1">
    <citation type="journal article" date="2023" name="Mol. Phylogenet. Evol.">
        <title>Genome-scale phylogeny and comparative genomics of the fungal order Sordariales.</title>
        <authorList>
            <person name="Hensen N."/>
            <person name="Bonometti L."/>
            <person name="Westerberg I."/>
            <person name="Brannstrom I.O."/>
            <person name="Guillou S."/>
            <person name="Cros-Aarteil S."/>
            <person name="Calhoun S."/>
            <person name="Haridas S."/>
            <person name="Kuo A."/>
            <person name="Mondo S."/>
            <person name="Pangilinan J."/>
            <person name="Riley R."/>
            <person name="LaButti K."/>
            <person name="Andreopoulos B."/>
            <person name="Lipzen A."/>
            <person name="Chen C."/>
            <person name="Yan M."/>
            <person name="Daum C."/>
            <person name="Ng V."/>
            <person name="Clum A."/>
            <person name="Steindorff A."/>
            <person name="Ohm R.A."/>
            <person name="Martin F."/>
            <person name="Silar P."/>
            <person name="Natvig D.O."/>
            <person name="Lalanne C."/>
            <person name="Gautier V."/>
            <person name="Ament-Velasquez S.L."/>
            <person name="Kruys A."/>
            <person name="Hutchinson M.I."/>
            <person name="Powell A.J."/>
            <person name="Barry K."/>
            <person name="Miller A.N."/>
            <person name="Grigoriev I.V."/>
            <person name="Debuchy R."/>
            <person name="Gladieux P."/>
            <person name="Hiltunen Thoren M."/>
            <person name="Johannesson H."/>
        </authorList>
    </citation>
    <scope>NUCLEOTIDE SEQUENCE</scope>
    <source>
        <strain evidence="3">CBS 103.79</strain>
    </source>
</reference>
<dbReference type="PANTHER" id="PTHR12419:SF10">
    <property type="entry name" value="DEUBIQUITINASE OTUD6B"/>
    <property type="match status" value="1"/>
</dbReference>
<dbReference type="PANTHER" id="PTHR12419">
    <property type="entry name" value="OTU DOMAIN CONTAINING PROTEIN"/>
    <property type="match status" value="1"/>
</dbReference>
<feature type="compositionally biased region" description="Basic and acidic residues" evidence="1">
    <location>
        <begin position="123"/>
        <end position="132"/>
    </location>
</feature>
<reference evidence="3" key="2">
    <citation type="submission" date="2023-05" db="EMBL/GenBank/DDBJ databases">
        <authorList>
            <consortium name="Lawrence Berkeley National Laboratory"/>
            <person name="Steindorff A."/>
            <person name="Hensen N."/>
            <person name="Bonometti L."/>
            <person name="Westerberg I."/>
            <person name="Brannstrom I.O."/>
            <person name="Guillou S."/>
            <person name="Cros-Aarteil S."/>
            <person name="Calhoun S."/>
            <person name="Haridas S."/>
            <person name="Kuo A."/>
            <person name="Mondo S."/>
            <person name="Pangilinan J."/>
            <person name="Riley R."/>
            <person name="Labutti K."/>
            <person name="Andreopoulos B."/>
            <person name="Lipzen A."/>
            <person name="Chen C."/>
            <person name="Yanf M."/>
            <person name="Daum C."/>
            <person name="Ng V."/>
            <person name="Clum A."/>
            <person name="Ohm R."/>
            <person name="Martin F."/>
            <person name="Silar P."/>
            <person name="Natvig D."/>
            <person name="Lalanne C."/>
            <person name="Gautier V."/>
            <person name="Ament-Velasquez S.L."/>
            <person name="Kruys A."/>
            <person name="Hutchinson M.I."/>
            <person name="Powell A.J."/>
            <person name="Barry K."/>
            <person name="Miller A.N."/>
            <person name="Grigoriev I.V."/>
            <person name="Debuchy R."/>
            <person name="Gladieux P."/>
            <person name="Thoren M.H."/>
            <person name="Johannesson H."/>
        </authorList>
    </citation>
    <scope>NUCLEOTIDE SEQUENCE</scope>
    <source>
        <strain evidence="3">CBS 103.79</strain>
    </source>
</reference>
<dbReference type="EMBL" id="MU855620">
    <property type="protein sequence ID" value="KAK3900977.1"/>
    <property type="molecule type" value="Genomic_DNA"/>
</dbReference>
<feature type="compositionally biased region" description="Basic residues" evidence="1">
    <location>
        <begin position="24"/>
        <end position="36"/>
    </location>
</feature>